<evidence type="ECO:0000256" key="2">
    <source>
        <dbReference type="ARBA" id="ARBA00022801"/>
    </source>
</evidence>
<dbReference type="CDD" id="cd00586">
    <property type="entry name" value="4HBT"/>
    <property type="match status" value="1"/>
</dbReference>
<comment type="caution">
    <text evidence="3">The sequence shown here is derived from an EMBL/GenBank/DDBJ whole genome shotgun (WGS) entry which is preliminary data.</text>
</comment>
<dbReference type="EMBL" id="JACHFH010000026">
    <property type="protein sequence ID" value="MBB5336881.1"/>
    <property type="molecule type" value="Genomic_DNA"/>
</dbReference>
<dbReference type="GO" id="GO:0047617">
    <property type="term" value="F:fatty acyl-CoA hydrolase activity"/>
    <property type="evidence" value="ECO:0007669"/>
    <property type="project" value="TreeGrafter"/>
</dbReference>
<dbReference type="Pfam" id="PF13279">
    <property type="entry name" value="4HBT_2"/>
    <property type="match status" value="1"/>
</dbReference>
<protein>
    <submittedName>
        <fullName evidence="3">Acyl-CoA thioester hydrolase</fullName>
        <ecNumber evidence="3">3.1.2.-</ecNumber>
    </submittedName>
</protein>
<dbReference type="InterPro" id="IPR029069">
    <property type="entry name" value="HotDog_dom_sf"/>
</dbReference>
<dbReference type="EC" id="3.1.2.-" evidence="3"/>
<sequence>MFVLLLIIIANNIINSGGKVVLSSLTDDIRADVGGAAMITEITHRVNFFDTDAMAVVHHANYIRWFEIGRVDFLRKAQITLTEMMDDNYVFPIVDVQVKYISSGHYDEVLVIRTIPVALTKAKMAFNYEIYRQSDNVLLVRGYTQNVFTHKDTGKITRLPEKYYSKLQQALK</sequence>
<dbReference type="PANTHER" id="PTHR31793:SF27">
    <property type="entry name" value="NOVEL THIOESTERASE SUPERFAMILY DOMAIN AND SAPOSIN A-TYPE DOMAIN CONTAINING PROTEIN (0610012H03RIK)"/>
    <property type="match status" value="1"/>
</dbReference>
<evidence type="ECO:0000313" key="3">
    <source>
        <dbReference type="EMBL" id="MBB5336881.1"/>
    </source>
</evidence>
<reference evidence="3 4" key="1">
    <citation type="submission" date="2020-08" db="EMBL/GenBank/DDBJ databases">
        <title>Genomic Encyclopedia of Type Strains, Phase IV (KMG-IV): sequencing the most valuable type-strain genomes for metagenomic binning, comparative biology and taxonomic classification.</title>
        <authorList>
            <person name="Goeker M."/>
        </authorList>
    </citation>
    <scope>NUCLEOTIDE SEQUENCE [LARGE SCALE GENOMIC DNA]</scope>
    <source>
        <strain evidence="3 4">DSM 24661</strain>
    </source>
</reference>
<evidence type="ECO:0000313" key="4">
    <source>
        <dbReference type="Proteomes" id="UP000559117"/>
    </source>
</evidence>
<evidence type="ECO:0000256" key="1">
    <source>
        <dbReference type="ARBA" id="ARBA00005953"/>
    </source>
</evidence>
<dbReference type="Gene3D" id="3.10.129.10">
    <property type="entry name" value="Hotdog Thioesterase"/>
    <property type="match status" value="1"/>
</dbReference>
<dbReference type="InterPro" id="IPR006684">
    <property type="entry name" value="YbgC/YbaW"/>
</dbReference>
<dbReference type="SUPFAM" id="SSF54637">
    <property type="entry name" value="Thioesterase/thiol ester dehydrase-isomerase"/>
    <property type="match status" value="1"/>
</dbReference>
<keyword evidence="2 3" id="KW-0378">Hydrolase</keyword>
<organism evidence="3 4">
    <name type="scientific">Pectinatus brassicae</name>
    <dbReference type="NCBI Taxonomy" id="862415"/>
    <lineage>
        <taxon>Bacteria</taxon>
        <taxon>Bacillati</taxon>
        <taxon>Bacillota</taxon>
        <taxon>Negativicutes</taxon>
        <taxon>Selenomonadales</taxon>
        <taxon>Selenomonadaceae</taxon>
        <taxon>Pectinatus</taxon>
    </lineage>
</organism>
<dbReference type="InterPro" id="IPR050563">
    <property type="entry name" value="4-hydroxybenzoyl-CoA_TE"/>
</dbReference>
<dbReference type="NCBIfam" id="TIGR00051">
    <property type="entry name" value="YbgC/FadM family acyl-CoA thioesterase"/>
    <property type="match status" value="1"/>
</dbReference>
<dbReference type="AlphaFoldDB" id="A0A840UGK6"/>
<gene>
    <name evidence="3" type="ORF">HNR32_002036</name>
</gene>
<comment type="similarity">
    <text evidence="1">Belongs to the 4-hydroxybenzoyl-CoA thioesterase family.</text>
</comment>
<dbReference type="PANTHER" id="PTHR31793">
    <property type="entry name" value="4-HYDROXYBENZOYL-COA THIOESTERASE FAMILY MEMBER"/>
    <property type="match status" value="1"/>
</dbReference>
<name>A0A840UGK6_9FIRM</name>
<keyword evidence="4" id="KW-1185">Reference proteome</keyword>
<accession>A0A840UGK6</accession>
<proteinExistence type="inferred from homology"/>
<dbReference type="Proteomes" id="UP000559117">
    <property type="component" value="Unassembled WGS sequence"/>
</dbReference>